<dbReference type="EMBL" id="SJZF01000004">
    <property type="protein sequence ID" value="TFU27121.1"/>
    <property type="molecule type" value="Genomic_DNA"/>
</dbReference>
<dbReference type="AlphaFoldDB" id="A0A4Y9ETV6"/>
<evidence type="ECO:0000313" key="3">
    <source>
        <dbReference type="Proteomes" id="UP000297244"/>
    </source>
</evidence>
<dbReference type="EMBL" id="SKBL01000023">
    <property type="protein sequence ID" value="TFU14927.1"/>
    <property type="molecule type" value="Genomic_DNA"/>
</dbReference>
<proteinExistence type="predicted"/>
<gene>
    <name evidence="1" type="ORF">E0489_11005</name>
    <name evidence="2" type="ORF">E0687_03495</name>
</gene>
<dbReference type="OrthoDB" id="27306at2"/>
<evidence type="ECO:0000313" key="1">
    <source>
        <dbReference type="EMBL" id="TFU14927.1"/>
    </source>
</evidence>
<evidence type="ECO:0000313" key="4">
    <source>
        <dbReference type="Proteomes" id="UP000297668"/>
    </source>
</evidence>
<sequence length="110" mass="12327">MRAFMPLLVSLALFTLVFALSRFAPWGLGLAFLGALLAYLGVERWQGGLLRKGPSRAALERLAMKEAWRRGGLLRPRDLAPFLPEARARELLEGLAERGLCRRDGEGFRF</sequence>
<dbReference type="Proteomes" id="UP000297668">
    <property type="component" value="Unassembled WGS sequence"/>
</dbReference>
<organism evidence="2 4">
    <name type="scientific">Thermus tengchongensis</name>
    <dbReference type="NCBI Taxonomy" id="1214928"/>
    <lineage>
        <taxon>Bacteria</taxon>
        <taxon>Thermotogati</taxon>
        <taxon>Deinococcota</taxon>
        <taxon>Deinococci</taxon>
        <taxon>Thermales</taxon>
        <taxon>Thermaceae</taxon>
        <taxon>Thermus</taxon>
    </lineage>
</organism>
<reference evidence="3 4" key="1">
    <citation type="submission" date="2019-03" db="EMBL/GenBank/DDBJ databases">
        <title>Thermus tengchongensis species for the arsenic transformation mechanism.</title>
        <authorList>
            <person name="Yuan G.C."/>
        </authorList>
    </citation>
    <scope>NUCLEOTIDE SEQUENCE [LARGE SCALE GENOMIC DNA]</scope>
    <source>
        <strain evidence="2 4">15W</strain>
        <strain evidence="1 3">15Y</strain>
    </source>
</reference>
<dbReference type="Proteomes" id="UP000297244">
    <property type="component" value="Unassembled WGS sequence"/>
</dbReference>
<protein>
    <submittedName>
        <fullName evidence="2">Uncharacterized protein</fullName>
    </submittedName>
</protein>
<name>A0A4Y9ETV6_9DEIN</name>
<dbReference type="RefSeq" id="WP_038041816.1">
    <property type="nucleotide sequence ID" value="NZ_JAKEDU010000002.1"/>
</dbReference>
<accession>A0A4Y9ETV6</accession>
<keyword evidence="3" id="KW-1185">Reference proteome</keyword>
<evidence type="ECO:0000313" key="2">
    <source>
        <dbReference type="EMBL" id="TFU27121.1"/>
    </source>
</evidence>
<comment type="caution">
    <text evidence="2">The sequence shown here is derived from an EMBL/GenBank/DDBJ whole genome shotgun (WGS) entry which is preliminary data.</text>
</comment>